<dbReference type="GO" id="GO:0005525">
    <property type="term" value="F:GTP binding"/>
    <property type="evidence" value="ECO:0007669"/>
    <property type="project" value="UniProtKB-KW"/>
</dbReference>
<evidence type="ECO:0000256" key="2">
    <source>
        <dbReference type="ARBA" id="ARBA00022741"/>
    </source>
</evidence>
<proteinExistence type="inferred from homology"/>
<dbReference type="InterPro" id="IPR045058">
    <property type="entry name" value="GIMA/IAN/Toc"/>
</dbReference>
<dbReference type="Proteomes" id="UP001233172">
    <property type="component" value="Unassembled WGS sequence"/>
</dbReference>
<evidence type="ECO:0000256" key="3">
    <source>
        <dbReference type="ARBA" id="ARBA00023134"/>
    </source>
</evidence>
<sequence length="860" mass="98329">MDLQKLKDDFLMFKEVWKSKKKITLDIFYNETNFSELLVNDQCLRVTPSYKTTSGTTIFSFRGLIQKPEQENLKIGLECFRLSEEQINFHVRWEFFVYNDNTDQFSLVRLLEMDVDSYNVVSQFTFPLLNIDHLVNKNVALFKWSVTILPGSSSQAKAQYGVCDEYLYHEENIEKALDEMWITLNSAKPNEIKNIQETILDCKAQQSKNADRIEAIERIVFEISQKLCGILNKKMELPQTYIFRNLTRQSHDSLTTDKSSQSCFYSEEIMSLEKEEKYPYSIDSGSPKLLPIAPTFHGDGVSSQCDYHSKCTVFEVMHNVCTEEENLVQCSVALPDRSLSTSAVKEDLKANTFLLLIWQTVALSKKAPNPPPLPAKRKPKEQPMTSLFASHVDNPSNDLILRMQQQMFDFYSSFSKTKKISSNSDLSVRNPDQEIDLLLLGKTGNGKSALGNSILRRNVFESKSSMASVTVDVTYDEDECNGVKIKVVDGPGVGDTRLDKEEAVKDILEKIAKTISINSKGYHAFLLVLKYGTRMTGEEQEAIQLLRTIFGDLFFGKFCIIVMTYGDLFDHASSSTFEKWVADQDCGIFRELLKQCDNRIVLFDNRTTDESKKQTQLKKLITMIHTLKKDNCRYADEHFQSAQTAREVILLKAEKDLISEDVMSEANMIFLKFQQIINTVEPALCAESLRELSDRANALISKIKEKDKSLGVLHELVSHVVSLDTTINDEIKLSAKLEEERARLRQVIEDEALSHALVLKMEQEEFMTGRARDEEHAKILEHRLAEMKEKEETWRKEVQKLEESLKAQWILGHRDLQALGNEIQNLKAAQVKKMSTKIKGGIIAKLRSKLLKSNEKGTIK</sequence>
<comment type="caution">
    <text evidence="6">The sequence shown here is derived from an EMBL/GenBank/DDBJ whole genome shotgun (WGS) entry which is preliminary data.</text>
</comment>
<protein>
    <submittedName>
        <fullName evidence="6">GTPase IMAP family member 7</fullName>
    </submittedName>
</protein>
<name>A0AAD8B8R8_BIOPF</name>
<reference evidence="6" key="2">
    <citation type="submission" date="2023-04" db="EMBL/GenBank/DDBJ databases">
        <authorList>
            <person name="Bu L."/>
            <person name="Lu L."/>
            <person name="Laidemitt M.R."/>
            <person name="Zhang S.M."/>
            <person name="Mutuku M."/>
            <person name="Mkoji G."/>
            <person name="Steinauer M."/>
            <person name="Loker E.S."/>
        </authorList>
    </citation>
    <scope>NUCLEOTIDE SEQUENCE</scope>
    <source>
        <strain evidence="6">KasaAsao</strain>
        <tissue evidence="6">Whole Snail</tissue>
    </source>
</reference>
<dbReference type="InterPro" id="IPR027417">
    <property type="entry name" value="P-loop_NTPase"/>
</dbReference>
<dbReference type="PANTHER" id="PTHR10903">
    <property type="entry name" value="GTPASE, IMAP FAMILY MEMBER-RELATED"/>
    <property type="match status" value="1"/>
</dbReference>
<reference evidence="6" key="1">
    <citation type="journal article" date="2023" name="PLoS Negl. Trop. Dis.">
        <title>A genome sequence for Biomphalaria pfeifferi, the major vector snail for the human-infecting parasite Schistosoma mansoni.</title>
        <authorList>
            <person name="Bu L."/>
            <person name="Lu L."/>
            <person name="Laidemitt M.R."/>
            <person name="Zhang S.M."/>
            <person name="Mutuku M."/>
            <person name="Mkoji G."/>
            <person name="Steinauer M."/>
            <person name="Loker E.S."/>
        </authorList>
    </citation>
    <scope>NUCLEOTIDE SEQUENCE</scope>
    <source>
        <strain evidence="6">KasaAsao</strain>
    </source>
</reference>
<keyword evidence="7" id="KW-1185">Reference proteome</keyword>
<dbReference type="PANTHER" id="PTHR10903:SF184">
    <property type="entry name" value="GTP-BINDING PROTEIN A"/>
    <property type="match status" value="1"/>
</dbReference>
<dbReference type="Pfam" id="PF04548">
    <property type="entry name" value="AIG1"/>
    <property type="match status" value="1"/>
</dbReference>
<comment type="similarity">
    <text evidence="1">Belongs to the TRAFAC class TrmE-Era-EngA-EngB-Septin-like GTPase superfamily. AIG1/Toc34/Toc159-like paraseptin GTPase family. IAN subfamily.</text>
</comment>
<gene>
    <name evidence="6" type="ORF">Bpfe_020572</name>
</gene>
<dbReference type="SUPFAM" id="SSF52540">
    <property type="entry name" value="P-loop containing nucleoside triphosphate hydrolases"/>
    <property type="match status" value="1"/>
</dbReference>
<dbReference type="Gene3D" id="3.40.50.300">
    <property type="entry name" value="P-loop containing nucleotide triphosphate hydrolases"/>
    <property type="match status" value="1"/>
</dbReference>
<feature type="domain" description="AIG1-type G" evidence="5">
    <location>
        <begin position="432"/>
        <end position="643"/>
    </location>
</feature>
<organism evidence="6 7">
    <name type="scientific">Biomphalaria pfeifferi</name>
    <name type="common">Bloodfluke planorb</name>
    <name type="synonym">Freshwater snail</name>
    <dbReference type="NCBI Taxonomy" id="112525"/>
    <lineage>
        <taxon>Eukaryota</taxon>
        <taxon>Metazoa</taxon>
        <taxon>Spiralia</taxon>
        <taxon>Lophotrochozoa</taxon>
        <taxon>Mollusca</taxon>
        <taxon>Gastropoda</taxon>
        <taxon>Heterobranchia</taxon>
        <taxon>Euthyneura</taxon>
        <taxon>Panpulmonata</taxon>
        <taxon>Hygrophila</taxon>
        <taxon>Lymnaeoidea</taxon>
        <taxon>Planorbidae</taxon>
        <taxon>Biomphalaria</taxon>
    </lineage>
</organism>
<feature type="coiled-coil region" evidence="4">
    <location>
        <begin position="686"/>
        <end position="804"/>
    </location>
</feature>
<keyword evidence="4" id="KW-0175">Coiled coil</keyword>
<evidence type="ECO:0000313" key="6">
    <source>
        <dbReference type="EMBL" id="KAK0050021.1"/>
    </source>
</evidence>
<dbReference type="PROSITE" id="PS51720">
    <property type="entry name" value="G_AIG1"/>
    <property type="match status" value="1"/>
</dbReference>
<dbReference type="InterPro" id="IPR006703">
    <property type="entry name" value="G_AIG1"/>
</dbReference>
<keyword evidence="2" id="KW-0547">Nucleotide-binding</keyword>
<evidence type="ECO:0000313" key="7">
    <source>
        <dbReference type="Proteomes" id="UP001233172"/>
    </source>
</evidence>
<keyword evidence="3" id="KW-0342">GTP-binding</keyword>
<accession>A0AAD8B8R8</accession>
<evidence type="ECO:0000256" key="1">
    <source>
        <dbReference type="ARBA" id="ARBA00008535"/>
    </source>
</evidence>
<dbReference type="AlphaFoldDB" id="A0AAD8B8R8"/>
<dbReference type="FunFam" id="3.40.50.300:FF:000840">
    <property type="entry name" value="Immune-associated nucleotide-binding protein 9"/>
    <property type="match status" value="1"/>
</dbReference>
<evidence type="ECO:0000259" key="5">
    <source>
        <dbReference type="PROSITE" id="PS51720"/>
    </source>
</evidence>
<evidence type="ECO:0000256" key="4">
    <source>
        <dbReference type="SAM" id="Coils"/>
    </source>
</evidence>
<dbReference type="EMBL" id="JASAOG010000119">
    <property type="protein sequence ID" value="KAK0050021.1"/>
    <property type="molecule type" value="Genomic_DNA"/>
</dbReference>